<evidence type="ECO:0000259" key="4">
    <source>
        <dbReference type="PROSITE" id="PS01124"/>
    </source>
</evidence>
<gene>
    <name evidence="6" type="primary">adaA_2</name>
    <name evidence="6" type="ORF">MFFC18_48500</name>
</gene>
<dbReference type="KEGG" id="mff:MFFC18_48500"/>
<evidence type="ECO:0000256" key="1">
    <source>
        <dbReference type="ARBA" id="ARBA00023015"/>
    </source>
</evidence>
<dbReference type="STRING" id="980251.GCA_001642875_05016"/>
<protein>
    <submittedName>
        <fullName evidence="6">Bifunctional transcriptional activator/DNA repair enzyme AdaA</fullName>
        <ecNumber evidence="6">2.1.1.-</ecNumber>
    </submittedName>
</protein>
<feature type="domain" description="PAC" evidence="5">
    <location>
        <begin position="92"/>
        <end position="145"/>
    </location>
</feature>
<dbReference type="PROSITE" id="PS01124">
    <property type="entry name" value="HTH_ARAC_FAMILY_2"/>
    <property type="match status" value="1"/>
</dbReference>
<evidence type="ECO:0000256" key="3">
    <source>
        <dbReference type="ARBA" id="ARBA00023163"/>
    </source>
</evidence>
<dbReference type="PANTHER" id="PTHR46796:SF13">
    <property type="entry name" value="HTH-TYPE TRANSCRIPTIONAL ACTIVATOR RHAS"/>
    <property type="match status" value="1"/>
</dbReference>
<dbReference type="AlphaFoldDB" id="A0A5B9PE03"/>
<dbReference type="InterPro" id="IPR018060">
    <property type="entry name" value="HTH_AraC"/>
</dbReference>
<dbReference type="Pfam" id="PF12833">
    <property type="entry name" value="HTH_18"/>
    <property type="match status" value="1"/>
</dbReference>
<dbReference type="Gene3D" id="1.10.10.60">
    <property type="entry name" value="Homeodomain-like"/>
    <property type="match status" value="1"/>
</dbReference>
<dbReference type="InterPro" id="IPR000700">
    <property type="entry name" value="PAS-assoc_C"/>
</dbReference>
<dbReference type="Proteomes" id="UP000322214">
    <property type="component" value="Chromosome"/>
</dbReference>
<dbReference type="InterPro" id="IPR035965">
    <property type="entry name" value="PAS-like_dom_sf"/>
</dbReference>
<keyword evidence="6" id="KW-0489">Methyltransferase</keyword>
<dbReference type="EC" id="2.1.1.-" evidence="6"/>
<dbReference type="InterPro" id="IPR009057">
    <property type="entry name" value="Homeodomain-like_sf"/>
</dbReference>
<keyword evidence="2" id="KW-0238">DNA-binding</keyword>
<dbReference type="GO" id="GO:0032259">
    <property type="term" value="P:methylation"/>
    <property type="evidence" value="ECO:0007669"/>
    <property type="project" value="UniProtKB-KW"/>
</dbReference>
<dbReference type="OrthoDB" id="9806208at2"/>
<dbReference type="EMBL" id="CP042912">
    <property type="protein sequence ID" value="QEG24927.1"/>
    <property type="molecule type" value="Genomic_DNA"/>
</dbReference>
<dbReference type="Gene3D" id="3.30.450.20">
    <property type="entry name" value="PAS domain"/>
    <property type="match status" value="1"/>
</dbReference>
<dbReference type="GO" id="GO:0043565">
    <property type="term" value="F:sequence-specific DNA binding"/>
    <property type="evidence" value="ECO:0007669"/>
    <property type="project" value="InterPro"/>
</dbReference>
<dbReference type="InterPro" id="IPR013656">
    <property type="entry name" value="PAS_4"/>
</dbReference>
<dbReference type="Pfam" id="PF08448">
    <property type="entry name" value="PAS_4"/>
    <property type="match status" value="1"/>
</dbReference>
<keyword evidence="1" id="KW-0805">Transcription regulation</keyword>
<sequence length="248" mass="27860">MAKNNNPSSLDDAILEISPFMGDVLFESLPDVQFFVKDSQGLYIKVNQALKNNYLMATDDEILGKTDRELFPNYLADNYIRDDQQVLRGTLIKNRIELVGRHDGSASWSTTTKAPLRNAQGQIIGLAGITRDMGQASLALQPFQRLAAVTQHIEENFSRPITMAELAEIAELNVRSLQRKFRTTFRMTPSQYIARIRVIKASKLLATTELAIAVVADATCFADQSHLTRTFSEIVGETPGAFRHRYHR</sequence>
<dbReference type="SMART" id="SM00342">
    <property type="entry name" value="HTH_ARAC"/>
    <property type="match status" value="1"/>
</dbReference>
<feature type="domain" description="HTH araC/xylS-type" evidence="4">
    <location>
        <begin position="147"/>
        <end position="245"/>
    </location>
</feature>
<organism evidence="6 7">
    <name type="scientific">Mariniblastus fucicola</name>
    <dbReference type="NCBI Taxonomy" id="980251"/>
    <lineage>
        <taxon>Bacteria</taxon>
        <taxon>Pseudomonadati</taxon>
        <taxon>Planctomycetota</taxon>
        <taxon>Planctomycetia</taxon>
        <taxon>Pirellulales</taxon>
        <taxon>Pirellulaceae</taxon>
        <taxon>Mariniblastus</taxon>
    </lineage>
</organism>
<dbReference type="InterPro" id="IPR000014">
    <property type="entry name" value="PAS"/>
</dbReference>
<dbReference type="PANTHER" id="PTHR46796">
    <property type="entry name" value="HTH-TYPE TRANSCRIPTIONAL ACTIVATOR RHAS-RELATED"/>
    <property type="match status" value="1"/>
</dbReference>
<dbReference type="RefSeq" id="WP_148619069.1">
    <property type="nucleotide sequence ID" value="NZ_CP042912.1"/>
</dbReference>
<proteinExistence type="predicted"/>
<keyword evidence="6" id="KW-0808">Transferase</keyword>
<dbReference type="GO" id="GO:0003700">
    <property type="term" value="F:DNA-binding transcription factor activity"/>
    <property type="evidence" value="ECO:0007669"/>
    <property type="project" value="InterPro"/>
</dbReference>
<dbReference type="SUPFAM" id="SSF46689">
    <property type="entry name" value="Homeodomain-like"/>
    <property type="match status" value="2"/>
</dbReference>
<evidence type="ECO:0000256" key="2">
    <source>
        <dbReference type="ARBA" id="ARBA00023125"/>
    </source>
</evidence>
<keyword evidence="7" id="KW-1185">Reference proteome</keyword>
<name>A0A5B9PE03_9BACT</name>
<dbReference type="InterPro" id="IPR050204">
    <property type="entry name" value="AraC_XylS_family_regulators"/>
</dbReference>
<evidence type="ECO:0000259" key="5">
    <source>
        <dbReference type="PROSITE" id="PS50113"/>
    </source>
</evidence>
<dbReference type="NCBIfam" id="TIGR00229">
    <property type="entry name" value="sensory_box"/>
    <property type="match status" value="1"/>
</dbReference>
<dbReference type="GO" id="GO:0008168">
    <property type="term" value="F:methyltransferase activity"/>
    <property type="evidence" value="ECO:0007669"/>
    <property type="project" value="UniProtKB-KW"/>
</dbReference>
<evidence type="ECO:0000313" key="6">
    <source>
        <dbReference type="EMBL" id="QEG24927.1"/>
    </source>
</evidence>
<keyword evidence="3" id="KW-0804">Transcription</keyword>
<dbReference type="SUPFAM" id="SSF55785">
    <property type="entry name" value="PYP-like sensor domain (PAS domain)"/>
    <property type="match status" value="1"/>
</dbReference>
<evidence type="ECO:0000313" key="7">
    <source>
        <dbReference type="Proteomes" id="UP000322214"/>
    </source>
</evidence>
<accession>A0A5B9PE03</accession>
<reference evidence="6 7" key="1">
    <citation type="submission" date="2019-08" db="EMBL/GenBank/DDBJ databases">
        <title>Deep-cultivation of Planctomycetes and their phenomic and genomic characterization uncovers novel biology.</title>
        <authorList>
            <person name="Wiegand S."/>
            <person name="Jogler M."/>
            <person name="Boedeker C."/>
            <person name="Pinto D."/>
            <person name="Vollmers J."/>
            <person name="Rivas-Marin E."/>
            <person name="Kohn T."/>
            <person name="Peeters S.H."/>
            <person name="Heuer A."/>
            <person name="Rast P."/>
            <person name="Oberbeckmann S."/>
            <person name="Bunk B."/>
            <person name="Jeske O."/>
            <person name="Meyerdierks A."/>
            <person name="Storesund J.E."/>
            <person name="Kallscheuer N."/>
            <person name="Luecker S."/>
            <person name="Lage O.M."/>
            <person name="Pohl T."/>
            <person name="Merkel B.J."/>
            <person name="Hornburger P."/>
            <person name="Mueller R.-W."/>
            <person name="Bruemmer F."/>
            <person name="Labrenz M."/>
            <person name="Spormann A.M."/>
            <person name="Op den Camp H."/>
            <person name="Overmann J."/>
            <person name="Amann R."/>
            <person name="Jetten M.S.M."/>
            <person name="Mascher T."/>
            <person name="Medema M.H."/>
            <person name="Devos D.P."/>
            <person name="Kaster A.-K."/>
            <person name="Ovreas L."/>
            <person name="Rohde M."/>
            <person name="Galperin M.Y."/>
            <person name="Jogler C."/>
        </authorList>
    </citation>
    <scope>NUCLEOTIDE SEQUENCE [LARGE SCALE GENOMIC DNA]</scope>
    <source>
        <strain evidence="6 7">FC18</strain>
    </source>
</reference>
<dbReference type="PROSITE" id="PS50113">
    <property type="entry name" value="PAC"/>
    <property type="match status" value="1"/>
</dbReference>